<dbReference type="OrthoDB" id="2585179at2759"/>
<keyword evidence="2" id="KW-1185">Reference proteome</keyword>
<sequence length="92" mass="10043">MSLDYGSNVYLAIFLSPSSAYLSTPLTLSEYPSVSAVGNVGALEDVKLLSIPKSEWERSSDAILSLLKGDTGNIQRVEVQEPKRRAKRGEEL</sequence>
<proteinExistence type="predicted"/>
<evidence type="ECO:0000313" key="1">
    <source>
        <dbReference type="EMBL" id="PAV23422.1"/>
    </source>
</evidence>
<dbReference type="InParanoid" id="A0A286UV90"/>
<comment type="caution">
    <text evidence="1">The sequence shown here is derived from an EMBL/GenBank/DDBJ whole genome shotgun (WGS) entry which is preliminary data.</text>
</comment>
<organism evidence="1 2">
    <name type="scientific">Pyrrhoderma noxium</name>
    <dbReference type="NCBI Taxonomy" id="2282107"/>
    <lineage>
        <taxon>Eukaryota</taxon>
        <taxon>Fungi</taxon>
        <taxon>Dikarya</taxon>
        <taxon>Basidiomycota</taxon>
        <taxon>Agaricomycotina</taxon>
        <taxon>Agaricomycetes</taxon>
        <taxon>Hymenochaetales</taxon>
        <taxon>Hymenochaetaceae</taxon>
        <taxon>Pyrrhoderma</taxon>
    </lineage>
</organism>
<name>A0A286UV90_9AGAM</name>
<gene>
    <name evidence="1" type="ORF">PNOK_0049000</name>
</gene>
<evidence type="ECO:0000313" key="2">
    <source>
        <dbReference type="Proteomes" id="UP000217199"/>
    </source>
</evidence>
<dbReference type="EMBL" id="NBII01000001">
    <property type="protein sequence ID" value="PAV23422.1"/>
    <property type="molecule type" value="Genomic_DNA"/>
</dbReference>
<reference evidence="1 2" key="1">
    <citation type="journal article" date="2017" name="Mol. Ecol.">
        <title>Comparative and population genomic landscape of Phellinus noxius: A hypervariable fungus causing root rot in trees.</title>
        <authorList>
            <person name="Chung C.L."/>
            <person name="Lee T.J."/>
            <person name="Akiba M."/>
            <person name="Lee H.H."/>
            <person name="Kuo T.H."/>
            <person name="Liu D."/>
            <person name="Ke H.M."/>
            <person name="Yokoi T."/>
            <person name="Roa M.B."/>
            <person name="Lu M.J."/>
            <person name="Chang Y.Y."/>
            <person name="Ann P.J."/>
            <person name="Tsai J.N."/>
            <person name="Chen C.Y."/>
            <person name="Tzean S.S."/>
            <person name="Ota Y."/>
            <person name="Hattori T."/>
            <person name="Sahashi N."/>
            <person name="Liou R.F."/>
            <person name="Kikuchi T."/>
            <person name="Tsai I.J."/>
        </authorList>
    </citation>
    <scope>NUCLEOTIDE SEQUENCE [LARGE SCALE GENOMIC DNA]</scope>
    <source>
        <strain evidence="1 2">FFPRI411160</strain>
    </source>
</reference>
<dbReference type="Proteomes" id="UP000217199">
    <property type="component" value="Unassembled WGS sequence"/>
</dbReference>
<protein>
    <submittedName>
        <fullName evidence="1">Uncharacterized protein</fullName>
    </submittedName>
</protein>
<accession>A0A286UV90</accession>
<dbReference type="AlphaFoldDB" id="A0A286UV90"/>